<reference evidence="3" key="1">
    <citation type="submission" date="2016-09" db="EMBL/GenBank/DDBJ databases">
        <authorList>
            <person name="Greninger A.L."/>
            <person name="Jerome K.R."/>
            <person name="Mcnair B."/>
            <person name="Wallis C."/>
            <person name="Fang F."/>
        </authorList>
    </citation>
    <scope>NUCLEOTIDE SEQUENCE [LARGE SCALE GENOMIC DNA]</scope>
    <source>
        <strain evidence="3">M7</strain>
    </source>
</reference>
<dbReference type="OrthoDB" id="5149792at2"/>
<evidence type="ECO:0000313" key="3">
    <source>
        <dbReference type="Proteomes" id="UP000094243"/>
    </source>
</evidence>
<evidence type="ECO:0000259" key="1">
    <source>
        <dbReference type="Pfam" id="PF00899"/>
    </source>
</evidence>
<dbReference type="PANTHER" id="PTHR43267:SF3">
    <property type="entry name" value="THIF PROTEIN"/>
    <property type="match status" value="1"/>
</dbReference>
<organism evidence="2 3">
    <name type="scientific">Mycolicibacterium holsaticum</name>
    <dbReference type="NCBI Taxonomy" id="152142"/>
    <lineage>
        <taxon>Bacteria</taxon>
        <taxon>Bacillati</taxon>
        <taxon>Actinomycetota</taxon>
        <taxon>Actinomycetes</taxon>
        <taxon>Mycobacteriales</taxon>
        <taxon>Mycobacteriaceae</taxon>
        <taxon>Mycolicibacterium</taxon>
    </lineage>
</organism>
<sequence length="708" mass="76353">MTAGTPGAEQCNAIVLNTDDPLLQELRADPHVEFIDAASAQRAALEGLRPPVGAEVTGEPARWVHYPWRAKVVSVLGPRGFRRLRLDRNRNLVTGAELDRLSRLRIGVVGLSVGHAIAYTLAAQGFCGELRLADFDDLELSNLNRVPATVFDLGVNKAVVCARRIAELDPYLRLVVQTSGITEDSVDEFMDNVDIVLEECDSLDAKVLVREAARARRLPVLMATSDRCLLDVERFDLEPSRPILHGLIGDVDAAQLRNLDTREKVPHSLRLVDATQVSPRMAASLIEVGKTLSTWPQIASEVALNSAAVAEAVRRIGLGEPLASGRVRIDLAAGLDRIEEPVLAAAEQWVDDRPESPATAADAIQAVVAAANRAPSGGNAQPWRIQALGDSVSIALDPERATTMDVGCRASAVAVGAAAFNARVAAAAHKMVAEVRLEPGGERSPLVATVDLAAGDDPALAALYDAVLRRETNRRPAKHDPIAPHTRELLRAAAQREGARLEILSTAEQLDAAARILAAADRIRYLTPRLHAEMISELRWPGDPSPDTGIDIRSLELPQGDLVMLDILRRPEVMAQLAAWDGGTALGDDTYDRVTACSALGVVSVQGHRLVDYARAGSAVESVWVTAQQQGLGVQPVSPVFLYAVDAEDLRALSAAFIKELAELQYTFRELANTEPTESQALILRFADVPSPSVQSRRRSVFRPVTED</sequence>
<dbReference type="Pfam" id="PF00899">
    <property type="entry name" value="ThiF"/>
    <property type="match status" value="1"/>
</dbReference>
<dbReference type="AlphaFoldDB" id="A0A1E3R4J8"/>
<keyword evidence="3" id="KW-1185">Reference proteome</keyword>
<dbReference type="Proteomes" id="UP000094243">
    <property type="component" value="Unassembled WGS sequence"/>
</dbReference>
<dbReference type="InterPro" id="IPR045886">
    <property type="entry name" value="ThiF/MoeB/HesA"/>
</dbReference>
<dbReference type="InterPro" id="IPR000594">
    <property type="entry name" value="ThiF_NAD_FAD-bd"/>
</dbReference>
<protein>
    <recommendedName>
        <fullName evidence="1">THIF-type NAD/FAD binding fold domain-containing protein</fullName>
    </recommendedName>
</protein>
<dbReference type="GO" id="GO:0016491">
    <property type="term" value="F:oxidoreductase activity"/>
    <property type="evidence" value="ECO:0007669"/>
    <property type="project" value="InterPro"/>
</dbReference>
<evidence type="ECO:0000313" key="2">
    <source>
        <dbReference type="EMBL" id="ODQ84809.1"/>
    </source>
</evidence>
<dbReference type="Gene3D" id="3.40.109.10">
    <property type="entry name" value="NADH Oxidase"/>
    <property type="match status" value="1"/>
</dbReference>
<comment type="caution">
    <text evidence="2">The sequence shown here is derived from an EMBL/GenBank/DDBJ whole genome shotgun (WGS) entry which is preliminary data.</text>
</comment>
<dbReference type="SUPFAM" id="SSF55469">
    <property type="entry name" value="FMN-dependent nitroreductase-like"/>
    <property type="match status" value="1"/>
</dbReference>
<gene>
    <name evidence="2" type="ORF">BHQ17_25760</name>
</gene>
<dbReference type="InterPro" id="IPR035985">
    <property type="entry name" value="Ubiquitin-activating_enz"/>
</dbReference>
<dbReference type="InterPro" id="IPR000415">
    <property type="entry name" value="Nitroreductase-like"/>
</dbReference>
<dbReference type="GO" id="GO:0061503">
    <property type="term" value="F:tRNA threonylcarbamoyladenosine dehydratase"/>
    <property type="evidence" value="ECO:0007669"/>
    <property type="project" value="TreeGrafter"/>
</dbReference>
<dbReference type="SUPFAM" id="SSF69572">
    <property type="entry name" value="Activating enzymes of the ubiquitin-like proteins"/>
    <property type="match status" value="1"/>
</dbReference>
<accession>A0A1E3R4J8</accession>
<dbReference type="GO" id="GO:0061504">
    <property type="term" value="P:cyclic threonylcarbamoyladenosine biosynthetic process"/>
    <property type="evidence" value="ECO:0007669"/>
    <property type="project" value="TreeGrafter"/>
</dbReference>
<proteinExistence type="predicted"/>
<dbReference type="CDD" id="cd01483">
    <property type="entry name" value="E1_enzyme_family"/>
    <property type="match status" value="1"/>
</dbReference>
<dbReference type="EMBL" id="MIGZ01000234">
    <property type="protein sequence ID" value="ODQ84809.1"/>
    <property type="molecule type" value="Genomic_DNA"/>
</dbReference>
<name>A0A1E3R4J8_9MYCO</name>
<dbReference type="Gene3D" id="3.40.50.720">
    <property type="entry name" value="NAD(P)-binding Rossmann-like Domain"/>
    <property type="match status" value="1"/>
</dbReference>
<dbReference type="GO" id="GO:0008641">
    <property type="term" value="F:ubiquitin-like modifier activating enzyme activity"/>
    <property type="evidence" value="ECO:0007669"/>
    <property type="project" value="InterPro"/>
</dbReference>
<dbReference type="PANTHER" id="PTHR43267">
    <property type="entry name" value="TRNA THREONYLCARBAMOYLADENOSINE DEHYDRATASE"/>
    <property type="match status" value="1"/>
</dbReference>
<dbReference type="RefSeq" id="WP_069407868.1">
    <property type="nucleotide sequence ID" value="NZ_MIGZ01000234.1"/>
</dbReference>
<feature type="domain" description="THIF-type NAD/FAD binding fold" evidence="1">
    <location>
        <begin position="87"/>
        <end position="251"/>
    </location>
</feature>
<dbReference type="NCBIfam" id="NF005901">
    <property type="entry name" value="PRK07877.1"/>
    <property type="match status" value="1"/>
</dbReference>